<dbReference type="AlphaFoldDB" id="A0A2X3IZ27"/>
<dbReference type="Proteomes" id="UP000250675">
    <property type="component" value="Unassembled WGS sequence"/>
</dbReference>
<evidence type="ECO:0000313" key="2">
    <source>
        <dbReference type="Proteomes" id="UP000250675"/>
    </source>
</evidence>
<proteinExistence type="predicted"/>
<protein>
    <submittedName>
        <fullName evidence="1">Protein of uncharacterized function (DUF1804)</fullName>
    </submittedName>
</protein>
<dbReference type="InterPro" id="IPR014926">
    <property type="entry name" value="Phage_D3112_Orf24"/>
</dbReference>
<organism evidence="1 2">
    <name type="scientific">Klebsiella pneumoniae</name>
    <dbReference type="NCBI Taxonomy" id="573"/>
    <lineage>
        <taxon>Bacteria</taxon>
        <taxon>Pseudomonadati</taxon>
        <taxon>Pseudomonadota</taxon>
        <taxon>Gammaproteobacteria</taxon>
        <taxon>Enterobacterales</taxon>
        <taxon>Enterobacteriaceae</taxon>
        <taxon>Klebsiella/Raoultella group</taxon>
        <taxon>Klebsiella</taxon>
        <taxon>Klebsiella pneumoniae complex</taxon>
    </lineage>
</organism>
<dbReference type="Pfam" id="PF08822">
    <property type="entry name" value="DUF1804"/>
    <property type="match status" value="1"/>
</dbReference>
<accession>A0A2X3IZ27</accession>
<dbReference type="EMBL" id="UASO01000010">
    <property type="protein sequence ID" value="SQC88214.1"/>
    <property type="molecule type" value="Genomic_DNA"/>
</dbReference>
<reference evidence="1 2" key="1">
    <citation type="submission" date="2018-06" db="EMBL/GenBank/DDBJ databases">
        <authorList>
            <consortium name="Pathogen Informatics"/>
            <person name="Doyle S."/>
        </authorList>
    </citation>
    <scope>NUCLEOTIDE SEQUENCE [LARGE SCALE GENOMIC DNA]</scope>
    <source>
        <strain evidence="1 2">NCTC9645</strain>
    </source>
</reference>
<name>A0A2X3IZ27_KLEPN</name>
<sequence length="79" mass="8897">MIRSFRLRPASKLLASLSDAFNKATVASKRVLPETSQLATAMEVITMLSTFISEHYPKHMEAFVQVLEPFGNEVQKHYG</sequence>
<evidence type="ECO:0000313" key="1">
    <source>
        <dbReference type="EMBL" id="SQC88214.1"/>
    </source>
</evidence>
<gene>
    <name evidence="1" type="ORF">NCTC9645_06356</name>
</gene>